<evidence type="ECO:0008006" key="4">
    <source>
        <dbReference type="Google" id="ProtNLM"/>
    </source>
</evidence>
<protein>
    <recommendedName>
        <fullName evidence="4">Secreted protein</fullName>
    </recommendedName>
</protein>
<proteinExistence type="predicted"/>
<dbReference type="RefSeq" id="WP_345330282.1">
    <property type="nucleotide sequence ID" value="NZ_BAAAVH010000111.1"/>
</dbReference>
<evidence type="ECO:0000313" key="3">
    <source>
        <dbReference type="Proteomes" id="UP001596067"/>
    </source>
</evidence>
<dbReference type="EMBL" id="JBHSOD010000044">
    <property type="protein sequence ID" value="MFC5888748.1"/>
    <property type="molecule type" value="Genomic_DNA"/>
</dbReference>
<feature type="signal peptide" evidence="1">
    <location>
        <begin position="1"/>
        <end position="22"/>
    </location>
</feature>
<evidence type="ECO:0000313" key="2">
    <source>
        <dbReference type="EMBL" id="MFC5888748.1"/>
    </source>
</evidence>
<name>A0ABW1F4N5_9ACTN</name>
<dbReference type="Proteomes" id="UP001596067">
    <property type="component" value="Unassembled WGS sequence"/>
</dbReference>
<reference evidence="3" key="1">
    <citation type="journal article" date="2019" name="Int. J. Syst. Evol. Microbiol.">
        <title>The Global Catalogue of Microorganisms (GCM) 10K type strain sequencing project: providing services to taxonomists for standard genome sequencing and annotation.</title>
        <authorList>
            <consortium name="The Broad Institute Genomics Platform"/>
            <consortium name="The Broad Institute Genome Sequencing Center for Infectious Disease"/>
            <person name="Wu L."/>
            <person name="Ma J."/>
        </authorList>
    </citation>
    <scope>NUCLEOTIDE SEQUENCE [LARGE SCALE GENOMIC DNA]</scope>
    <source>
        <strain evidence="3">CGMCC 4.1469</strain>
    </source>
</reference>
<gene>
    <name evidence="2" type="ORF">ACFP0N_27650</name>
</gene>
<comment type="caution">
    <text evidence="2">The sequence shown here is derived from an EMBL/GenBank/DDBJ whole genome shotgun (WGS) entry which is preliminary data.</text>
</comment>
<organism evidence="2 3">
    <name type="scientific">Kitasatospora aburaviensis</name>
    <dbReference type="NCBI Taxonomy" id="67265"/>
    <lineage>
        <taxon>Bacteria</taxon>
        <taxon>Bacillati</taxon>
        <taxon>Actinomycetota</taxon>
        <taxon>Actinomycetes</taxon>
        <taxon>Kitasatosporales</taxon>
        <taxon>Streptomycetaceae</taxon>
        <taxon>Kitasatospora</taxon>
    </lineage>
</organism>
<evidence type="ECO:0000256" key="1">
    <source>
        <dbReference type="SAM" id="SignalP"/>
    </source>
</evidence>
<keyword evidence="3" id="KW-1185">Reference proteome</keyword>
<keyword evidence="1" id="KW-0732">Signal</keyword>
<accession>A0ABW1F4N5</accession>
<feature type="chain" id="PRO_5045299220" description="Secreted protein" evidence="1">
    <location>
        <begin position="23"/>
        <end position="133"/>
    </location>
</feature>
<sequence length="133" mass="13883">MRRSAVALLAAALLASAPAATAAPRGYTPEQQISLDASAPDGSVHGIARLYVTKESGGFRVKGYVEAISGCVELKAVNMHLGSYLGGDQIKKACKSNVEERVDAWTGHTDIVLSAIVNNGPDWDSSIVTLTGK</sequence>